<evidence type="ECO:0000313" key="6">
    <source>
        <dbReference type="EMBL" id="QNO15431.1"/>
    </source>
</evidence>
<accession>A0A7G9W9R9</accession>
<dbReference type="PANTHER" id="PTHR10543">
    <property type="entry name" value="BETA-CAROTENE DIOXYGENASE"/>
    <property type="match status" value="1"/>
</dbReference>
<dbReference type="RefSeq" id="WP_213165795.1">
    <property type="nucleotide sequence ID" value="NZ_CP058559.1"/>
</dbReference>
<keyword evidence="4 5" id="KW-0408">Iron</keyword>
<evidence type="ECO:0000313" key="7">
    <source>
        <dbReference type="Proteomes" id="UP000516160"/>
    </source>
</evidence>
<keyword evidence="7" id="KW-1185">Reference proteome</keyword>
<feature type="binding site" evidence="5">
    <location>
        <position position="218"/>
    </location>
    <ligand>
        <name>Fe cation</name>
        <dbReference type="ChEBI" id="CHEBI:24875"/>
        <note>catalytic</note>
    </ligand>
</feature>
<keyword evidence="2 5" id="KW-0479">Metal-binding</keyword>
<evidence type="ECO:0000256" key="3">
    <source>
        <dbReference type="ARBA" id="ARBA00023002"/>
    </source>
</evidence>
<dbReference type="Pfam" id="PF03055">
    <property type="entry name" value="RPE65"/>
    <property type="match status" value="1"/>
</dbReference>
<reference evidence="6 7" key="1">
    <citation type="submission" date="2020-07" db="EMBL/GenBank/DDBJ databases">
        <title>Alkalicella. sp. LB2 genome.</title>
        <authorList>
            <person name="Postec A."/>
            <person name="Quemeneur M."/>
        </authorList>
    </citation>
    <scope>NUCLEOTIDE SEQUENCE [LARGE SCALE GENOMIC DNA]</scope>
    <source>
        <strain evidence="6 7">LB2</strain>
    </source>
</reference>
<evidence type="ECO:0000256" key="1">
    <source>
        <dbReference type="ARBA" id="ARBA00006787"/>
    </source>
</evidence>
<dbReference type="GO" id="GO:0010436">
    <property type="term" value="F:carotenoid dioxygenase activity"/>
    <property type="evidence" value="ECO:0007669"/>
    <property type="project" value="TreeGrafter"/>
</dbReference>
<feature type="binding site" evidence="5">
    <location>
        <position position="168"/>
    </location>
    <ligand>
        <name>Fe cation</name>
        <dbReference type="ChEBI" id="CHEBI:24875"/>
        <note>catalytic</note>
    </ligand>
</feature>
<dbReference type="GO" id="GO:0016121">
    <property type="term" value="P:carotene catabolic process"/>
    <property type="evidence" value="ECO:0007669"/>
    <property type="project" value="TreeGrafter"/>
</dbReference>
<comment type="cofactor">
    <cofactor evidence="5">
        <name>Fe(2+)</name>
        <dbReference type="ChEBI" id="CHEBI:29033"/>
    </cofactor>
    <text evidence="5">Binds 1 Fe(2+) ion per subunit.</text>
</comment>
<sequence length="467" mass="53558">MKINVALGFTTLEEEIDNIALPIQGNIPQWLTGTLIRNGAAKFEVEKDSYNHWFDGLAMLHRFDFNQGKILYTNKFLRGSTYKESMIKGTVVYPEFATLPKTSMPSRILRNATGHFTDNASVNVAKIDNKYIALTETPPRVEFDPLSLRTLGRFSYGDKVKGHLTTVHPHYDYKNKQIFNYITKFSLISSYNIYSISEGSTKRKIISSVPVKHPSYMHSFGMTDNYIILTQFPLIVDHFRLLRTGSAVADNLKWRPERGTHFLIIDKISGKVIGKFECEPFFGFHHINCFEIDGNVVVDIDAYSDSTIVRSLYLEDLRQGDFLLPTPQIIRYHLQLGSNNVTTETIWEDFAEFPRLNYERCNGKAYNYVYGLNAKNSNGFPNRLVKFSTKNSYSNYWFMENNYPGEPIFIPSPENRVEDEGVVLSMILDTELGKTYLLILDVTSFTEIARAYLPFPVPFGSHGQYFP</sequence>
<dbReference type="KEGG" id="acae:HYG86_11980"/>
<proteinExistence type="inferred from homology"/>
<comment type="similarity">
    <text evidence="1">Belongs to the carotenoid oxygenase family.</text>
</comment>
<organism evidence="6 7">
    <name type="scientific">Alkalicella caledoniensis</name>
    <dbReference type="NCBI Taxonomy" id="2731377"/>
    <lineage>
        <taxon>Bacteria</taxon>
        <taxon>Bacillati</taxon>
        <taxon>Bacillota</taxon>
        <taxon>Clostridia</taxon>
        <taxon>Eubacteriales</taxon>
        <taxon>Proteinivoracaceae</taxon>
        <taxon>Alkalicella</taxon>
    </lineage>
</organism>
<evidence type="ECO:0000256" key="4">
    <source>
        <dbReference type="ARBA" id="ARBA00023004"/>
    </source>
</evidence>
<feature type="binding site" evidence="5">
    <location>
        <position position="285"/>
    </location>
    <ligand>
        <name>Fe cation</name>
        <dbReference type="ChEBI" id="CHEBI:24875"/>
        <note>catalytic</note>
    </ligand>
</feature>
<feature type="binding site" evidence="5">
    <location>
        <position position="462"/>
    </location>
    <ligand>
        <name>Fe cation</name>
        <dbReference type="ChEBI" id="CHEBI:24875"/>
        <note>catalytic</note>
    </ligand>
</feature>
<dbReference type="InterPro" id="IPR004294">
    <property type="entry name" value="Carotenoid_Oase"/>
</dbReference>
<dbReference type="AlphaFoldDB" id="A0A7G9W9R9"/>
<gene>
    <name evidence="6" type="ORF">HYG86_11980</name>
</gene>
<evidence type="ECO:0000256" key="2">
    <source>
        <dbReference type="ARBA" id="ARBA00022723"/>
    </source>
</evidence>
<keyword evidence="3" id="KW-0560">Oxidoreductase</keyword>
<dbReference type="GO" id="GO:0046872">
    <property type="term" value="F:metal ion binding"/>
    <property type="evidence" value="ECO:0007669"/>
    <property type="project" value="UniProtKB-KW"/>
</dbReference>
<protein>
    <submittedName>
        <fullName evidence="6">Carotenoid oxygenase family protein</fullName>
    </submittedName>
</protein>
<evidence type="ECO:0000256" key="5">
    <source>
        <dbReference type="PIRSR" id="PIRSR604294-1"/>
    </source>
</evidence>
<name>A0A7G9W9R9_ALKCA</name>
<dbReference type="Proteomes" id="UP000516160">
    <property type="component" value="Chromosome"/>
</dbReference>
<dbReference type="PANTHER" id="PTHR10543:SF24">
    <property type="entry name" value="CAROTENOID ISOMEROOXYGENASE"/>
    <property type="match status" value="1"/>
</dbReference>
<dbReference type="EMBL" id="CP058559">
    <property type="protein sequence ID" value="QNO15431.1"/>
    <property type="molecule type" value="Genomic_DNA"/>
</dbReference>